<evidence type="ECO:0000313" key="1">
    <source>
        <dbReference type="EMBL" id="SMD41765.1"/>
    </source>
</evidence>
<gene>
    <name evidence="1" type="ORF">SAMN00777080_0296</name>
</gene>
<evidence type="ECO:0000313" key="2">
    <source>
        <dbReference type="Proteomes" id="UP000192333"/>
    </source>
</evidence>
<name>A0A1W2GYI1_9BACT</name>
<dbReference type="STRING" id="758820.SAMN00777080_0296"/>
<keyword evidence="2" id="KW-1185">Reference proteome</keyword>
<protein>
    <submittedName>
        <fullName evidence="1">Uncharacterized protein</fullName>
    </submittedName>
</protein>
<accession>A0A1W2GYI1</accession>
<dbReference type="AlphaFoldDB" id="A0A1W2GYI1"/>
<dbReference type="RefSeq" id="WP_084118626.1">
    <property type="nucleotide sequence ID" value="NZ_LT838813.1"/>
</dbReference>
<dbReference type="Proteomes" id="UP000192333">
    <property type="component" value="Chromosome I"/>
</dbReference>
<dbReference type="EMBL" id="LT838813">
    <property type="protein sequence ID" value="SMD41765.1"/>
    <property type="molecule type" value="Genomic_DNA"/>
</dbReference>
<sequence>MKVIVICFYVVFSYFYVLNYENTCRNPSIDDLGFKDIKIGSSLSEIKNKHKLSTESTSYFLDSNSCGNFVVFGALSNIIFSGDNKFEEYRITNSHEYTLFNSRIGCIKLFFYLDKLVLIEIRNAFGAMEGYARAFGAETCITTTDRFFNHKELKVLGNQLSLHVTEYYNNKQIDHTATLIYSHEGINNALNNIRNQRNNDF</sequence>
<organism evidence="1 2">
    <name type="scientific">Aquiflexum balticum DSM 16537</name>
    <dbReference type="NCBI Taxonomy" id="758820"/>
    <lineage>
        <taxon>Bacteria</taxon>
        <taxon>Pseudomonadati</taxon>
        <taxon>Bacteroidota</taxon>
        <taxon>Cytophagia</taxon>
        <taxon>Cytophagales</taxon>
        <taxon>Cyclobacteriaceae</taxon>
        <taxon>Aquiflexum</taxon>
    </lineage>
</organism>
<proteinExistence type="predicted"/>
<reference evidence="2" key="1">
    <citation type="submission" date="2017-04" db="EMBL/GenBank/DDBJ databases">
        <authorList>
            <person name="Varghese N."/>
            <person name="Submissions S."/>
        </authorList>
    </citation>
    <scope>NUCLEOTIDE SEQUENCE [LARGE SCALE GENOMIC DNA]</scope>
    <source>
        <strain evidence="2">DSM 16537</strain>
    </source>
</reference>